<name>A0A1J0RA74_9TRYP</name>
<feature type="region of interest" description="Disordered" evidence="8">
    <location>
        <begin position="396"/>
        <end position="418"/>
    </location>
</feature>
<evidence type="ECO:0000313" key="11">
    <source>
        <dbReference type="EMBL" id="APD74821.1"/>
    </source>
</evidence>
<feature type="compositionally biased region" description="Basic and acidic residues" evidence="8">
    <location>
        <begin position="396"/>
        <end position="408"/>
    </location>
</feature>
<dbReference type="InterPro" id="IPR001812">
    <property type="entry name" value="Trypano_VSG_A_N_dom"/>
</dbReference>
<evidence type="ECO:0000256" key="7">
    <source>
        <dbReference type="ARBA" id="ARBA00023288"/>
    </source>
</evidence>
<dbReference type="InterPro" id="IPR027446">
    <property type="entry name" value="VSG_C_dom_sf"/>
</dbReference>
<proteinExistence type="predicted"/>
<comment type="subcellular location">
    <subcellularLocation>
        <location evidence="2">Cell membrane</location>
        <topology evidence="2">Lipid-anchor</topology>
        <topology evidence="2">GPI-anchor</topology>
    </subcellularLocation>
</comment>
<dbReference type="VEuPathDB" id="TriTrypDB:Tb927.9.17140"/>
<keyword evidence="6" id="KW-0325">Glycoprotein</keyword>
<keyword evidence="5" id="KW-0472">Membrane</keyword>
<dbReference type="EMBL" id="KX700865">
    <property type="protein sequence ID" value="APD74821.1"/>
    <property type="molecule type" value="Genomic_DNA"/>
</dbReference>
<evidence type="ECO:0000259" key="10">
    <source>
        <dbReference type="Pfam" id="PF00913"/>
    </source>
</evidence>
<evidence type="ECO:0000256" key="3">
    <source>
        <dbReference type="ARBA" id="ARBA00022475"/>
    </source>
</evidence>
<dbReference type="SUPFAM" id="SSF58087">
    <property type="entry name" value="Variant surface glycoprotein (N-terminal domain)"/>
    <property type="match status" value="1"/>
</dbReference>
<evidence type="ECO:0000256" key="2">
    <source>
        <dbReference type="ARBA" id="ARBA00004609"/>
    </source>
</evidence>
<sequence length="484" mass="50924">MTPALAILLVVTVAASGQRKADPAATEISNACDEEYYLQKLKHHVSSLLDRTKRTIAEQQSELRKIRLAQAAATEHEHRCLLHGIAAAVAEALEVNTRTVQNNEGMIDTALKHISKQQQTVAAAIALSKINTKVTTGNVHTGGSGTSDKVTIKLTTDGTLPGTCSITPADQTRTIGTAQPDVANVHTIKLTAEAKLYKAAGQTEFSVTAGASCSTTAAQTAEQAFTSCTFAGGAQAVGATTTAAAHTDYTTAINIYSGSSPGGECHADVKSATSNSPQEIQVGKALCDVLKLQITTAETPNFDGPTLQGNGAALTAVAACSKRFKDVLKPADTTKNTQLSSYVKEAYGSDTAAFKKKFASLIDDKKAPIVSEGKTTMKPIKEVTSAAEETQALGHLEKQRTEREEEAAQAKSTLATEAEKVSEKGKECKGEAGKDKCKEKDGCEFKDGECKAKVTTAVTTNTNTTGSSFFVINKDPLLLAFFLT</sequence>
<keyword evidence="9" id="KW-0732">Signal</keyword>
<dbReference type="GO" id="GO:0098552">
    <property type="term" value="C:side of membrane"/>
    <property type="evidence" value="ECO:0007669"/>
    <property type="project" value="UniProtKB-KW"/>
</dbReference>
<organism evidence="11">
    <name type="scientific">Trypanosoma brucei</name>
    <dbReference type="NCBI Taxonomy" id="5691"/>
    <lineage>
        <taxon>Eukaryota</taxon>
        <taxon>Discoba</taxon>
        <taxon>Euglenozoa</taxon>
        <taxon>Kinetoplastea</taxon>
        <taxon>Metakinetoplastina</taxon>
        <taxon>Trypanosomatida</taxon>
        <taxon>Trypanosomatidae</taxon>
        <taxon>Trypanosoma</taxon>
    </lineage>
</organism>
<protein>
    <submittedName>
        <fullName evidence="11">Variant surface glycoprotein 1125.4297</fullName>
    </submittedName>
</protein>
<dbReference type="SUPFAM" id="SSF118251">
    <property type="entry name" value="Variant surface glycoprotein MITAT 1.2, VSG 221, C-terminal domain"/>
    <property type="match status" value="1"/>
</dbReference>
<evidence type="ECO:0000256" key="5">
    <source>
        <dbReference type="ARBA" id="ARBA00023136"/>
    </source>
</evidence>
<feature type="signal peptide" evidence="9">
    <location>
        <begin position="1"/>
        <end position="17"/>
    </location>
</feature>
<feature type="chain" id="PRO_5012633644" evidence="9">
    <location>
        <begin position="18"/>
        <end position="484"/>
    </location>
</feature>
<dbReference type="GO" id="GO:0042783">
    <property type="term" value="P:symbiont-mediated evasion of host immune response"/>
    <property type="evidence" value="ECO:0007669"/>
    <property type="project" value="InterPro"/>
</dbReference>
<dbReference type="VEuPathDB" id="TriTrypDB:Tb427_000235800"/>
<dbReference type="Pfam" id="PF00913">
    <property type="entry name" value="Trypan_glycop"/>
    <property type="match status" value="1"/>
</dbReference>
<dbReference type="GO" id="GO:0005886">
    <property type="term" value="C:plasma membrane"/>
    <property type="evidence" value="ECO:0007669"/>
    <property type="project" value="UniProtKB-SubCell"/>
</dbReference>
<accession>A0A1J0RA74</accession>
<keyword evidence="7" id="KW-0449">Lipoprotein</keyword>
<evidence type="ECO:0000256" key="1">
    <source>
        <dbReference type="ARBA" id="ARBA00002523"/>
    </source>
</evidence>
<keyword evidence="3" id="KW-1003">Cell membrane</keyword>
<evidence type="ECO:0000256" key="9">
    <source>
        <dbReference type="SAM" id="SignalP"/>
    </source>
</evidence>
<keyword evidence="4" id="KW-0336">GPI-anchor</keyword>
<evidence type="ECO:0000256" key="6">
    <source>
        <dbReference type="ARBA" id="ARBA00023180"/>
    </source>
</evidence>
<evidence type="ECO:0000256" key="8">
    <source>
        <dbReference type="SAM" id="MobiDB-lite"/>
    </source>
</evidence>
<comment type="function">
    <text evidence="1">VSG forms a coat on the surface of the parasite. The trypanosome evades the immune response of the host by expressing a series of antigenically distinct VSGs from an estimated 1000 VSG genes.</text>
</comment>
<dbReference type="VEuPathDB" id="TriTrypDB:Tb1125.Tb10.v4.0257"/>
<reference evidence="11" key="1">
    <citation type="submission" date="2016-08" db="EMBL/GenBank/DDBJ databases">
        <title>VSG repertoire of Trypanosoma brucei EATRO 1125.</title>
        <authorList>
            <person name="Cross G.A."/>
        </authorList>
    </citation>
    <scope>NUCLEOTIDE SEQUENCE</scope>
    <source>
        <strain evidence="11">EATRO 1125</strain>
    </source>
</reference>
<evidence type="ECO:0000256" key="4">
    <source>
        <dbReference type="ARBA" id="ARBA00022622"/>
    </source>
</evidence>
<dbReference type="AlphaFoldDB" id="A0A1J0RA74"/>
<feature type="domain" description="Trypanosome variant surface glycoprotein A-type N-terminal" evidence="10">
    <location>
        <begin position="26"/>
        <end position="396"/>
    </location>
</feature>